<dbReference type="RefSeq" id="WP_379809249.1">
    <property type="nucleotide sequence ID" value="NZ_JBHUOL010000022.1"/>
</dbReference>
<name>A0ABW5ZCY2_9FLAO</name>
<sequence length="171" mass="20107">MKYYIISLIALLFSATPISSTQEDESSFDLKEEAKEFSLTIVKSYFTKDCDVVYDAMSDSLLRFSTEKPVLKKPLKVKLCDSHKEAVRDKSKTFQNYKDMYQINLYTPAELEQKFNQKLPDHYKTTETDFFFMGFELVQGKDRSEDFIWDDMFIFMVRKEKNGWIIKGISG</sequence>
<keyword evidence="2" id="KW-1185">Reference proteome</keyword>
<proteinExistence type="predicted"/>
<accession>A0ABW5ZCY2</accession>
<protein>
    <recommendedName>
        <fullName evidence="3">DUF4829 domain-containing protein</fullName>
    </recommendedName>
</protein>
<comment type="caution">
    <text evidence="1">The sequence shown here is derived from an EMBL/GenBank/DDBJ whole genome shotgun (WGS) entry which is preliminary data.</text>
</comment>
<evidence type="ECO:0000313" key="2">
    <source>
        <dbReference type="Proteomes" id="UP001597549"/>
    </source>
</evidence>
<reference evidence="2" key="1">
    <citation type="journal article" date="2019" name="Int. J. Syst. Evol. Microbiol.">
        <title>The Global Catalogue of Microorganisms (GCM) 10K type strain sequencing project: providing services to taxonomists for standard genome sequencing and annotation.</title>
        <authorList>
            <consortium name="The Broad Institute Genomics Platform"/>
            <consortium name="The Broad Institute Genome Sequencing Center for Infectious Disease"/>
            <person name="Wu L."/>
            <person name="Ma J."/>
        </authorList>
    </citation>
    <scope>NUCLEOTIDE SEQUENCE [LARGE SCALE GENOMIC DNA]</scope>
    <source>
        <strain evidence="2">KCTC 52644</strain>
    </source>
</reference>
<dbReference type="EMBL" id="JBHUOL010000022">
    <property type="protein sequence ID" value="MFD2910100.1"/>
    <property type="molecule type" value="Genomic_DNA"/>
</dbReference>
<organism evidence="1 2">
    <name type="scientific">Flavobacterium ardleyense</name>
    <dbReference type="NCBI Taxonomy" id="2038737"/>
    <lineage>
        <taxon>Bacteria</taxon>
        <taxon>Pseudomonadati</taxon>
        <taxon>Bacteroidota</taxon>
        <taxon>Flavobacteriia</taxon>
        <taxon>Flavobacteriales</taxon>
        <taxon>Flavobacteriaceae</taxon>
        <taxon>Flavobacterium</taxon>
    </lineage>
</organism>
<gene>
    <name evidence="1" type="ORF">ACFSX9_15325</name>
</gene>
<evidence type="ECO:0008006" key="3">
    <source>
        <dbReference type="Google" id="ProtNLM"/>
    </source>
</evidence>
<evidence type="ECO:0000313" key="1">
    <source>
        <dbReference type="EMBL" id="MFD2910100.1"/>
    </source>
</evidence>
<dbReference type="Proteomes" id="UP001597549">
    <property type="component" value="Unassembled WGS sequence"/>
</dbReference>